<gene>
    <name evidence="5" type="ORF">SD72_15730</name>
</gene>
<organism evidence="5 6">
    <name type="scientific">Leucobacter komagatae</name>
    <dbReference type="NCBI Taxonomy" id="55969"/>
    <lineage>
        <taxon>Bacteria</taxon>
        <taxon>Bacillati</taxon>
        <taxon>Actinomycetota</taxon>
        <taxon>Actinomycetes</taxon>
        <taxon>Micrococcales</taxon>
        <taxon>Microbacteriaceae</taxon>
        <taxon>Leucobacter</taxon>
    </lineage>
</organism>
<dbReference type="AlphaFoldDB" id="A0A0D0H2L6"/>
<keyword evidence="6" id="KW-1185">Reference proteome</keyword>
<sequence>MRVAIATRIFDPEPSAASFRLSALARSFFARGDEVRVLTVRPPRGATAAPAPYRVTRFPVIRDRTGYVRGYVQYMSFDIPLFFRVLCGMRQDAIVVEPPPTTALSVTVAARLRRTAVFPYAADVWSDASESTGAPRPVVAAVRWMERYSWSRAAGVLAVNDGVAARIMEIAPQAKVTVVGNGIDTDLFMPEGETAAEAPNTPYAIYTGTASEWQGAEVFVRAVAQLRDNGSALRLVFLGQGTSFPELQRLAEALDAPVDFHPPVPPAEAAAWLRGAAVSVASIRPGAGYDFAYPTKVFAAWACGTPVVYAGPGPAGVVLAGNPALGEGVDFSPAAVAGALERAVSDPGLDRKVIAEWAHENVSLGGVAARVTACVSASLPRSSPR</sequence>
<dbReference type="SUPFAM" id="SSF53756">
    <property type="entry name" value="UDP-Glycosyltransferase/glycogen phosphorylase"/>
    <property type="match status" value="1"/>
</dbReference>
<dbReference type="RefSeq" id="WP_042545418.1">
    <property type="nucleotide sequence ID" value="NZ_JXSQ01000041.1"/>
</dbReference>
<evidence type="ECO:0000256" key="1">
    <source>
        <dbReference type="ARBA" id="ARBA00021292"/>
    </source>
</evidence>
<dbReference type="InterPro" id="IPR028098">
    <property type="entry name" value="Glyco_trans_4-like_N"/>
</dbReference>
<dbReference type="Proteomes" id="UP000032120">
    <property type="component" value="Unassembled WGS sequence"/>
</dbReference>
<dbReference type="EMBL" id="JXSQ01000041">
    <property type="protein sequence ID" value="KIP51375.1"/>
    <property type="molecule type" value="Genomic_DNA"/>
</dbReference>
<evidence type="ECO:0000313" key="5">
    <source>
        <dbReference type="EMBL" id="KIP51375.1"/>
    </source>
</evidence>
<dbReference type="Pfam" id="PF13692">
    <property type="entry name" value="Glyco_trans_1_4"/>
    <property type="match status" value="1"/>
</dbReference>
<evidence type="ECO:0000256" key="2">
    <source>
        <dbReference type="ARBA" id="ARBA00022676"/>
    </source>
</evidence>
<evidence type="ECO:0000259" key="4">
    <source>
        <dbReference type="Pfam" id="PF13579"/>
    </source>
</evidence>
<proteinExistence type="predicted"/>
<feature type="domain" description="Glycosyltransferase subfamily 4-like N-terminal" evidence="4">
    <location>
        <begin position="20"/>
        <end position="182"/>
    </location>
</feature>
<evidence type="ECO:0000313" key="6">
    <source>
        <dbReference type="Proteomes" id="UP000032120"/>
    </source>
</evidence>
<reference evidence="5 6" key="1">
    <citation type="submission" date="2015-01" db="EMBL/GenBank/DDBJ databases">
        <title>Draft genome sequence of Leucobacter komagatae strain VKM ST2845.</title>
        <authorList>
            <person name="Karlyshev A.V."/>
            <person name="Kudryashova E.B."/>
        </authorList>
    </citation>
    <scope>NUCLEOTIDE SEQUENCE [LARGE SCALE GENOMIC DNA]</scope>
    <source>
        <strain evidence="5 6">VKM ST2845</strain>
    </source>
</reference>
<comment type="caution">
    <text evidence="5">The sequence shown here is derived from an EMBL/GenBank/DDBJ whole genome shotgun (WGS) entry which is preliminary data.</text>
</comment>
<accession>A0A0D0H2L6</accession>
<keyword evidence="2" id="KW-0328">Glycosyltransferase</keyword>
<dbReference type="Gene3D" id="3.40.50.2000">
    <property type="entry name" value="Glycogen Phosphorylase B"/>
    <property type="match status" value="2"/>
</dbReference>
<evidence type="ECO:0000256" key="3">
    <source>
        <dbReference type="ARBA" id="ARBA00022679"/>
    </source>
</evidence>
<name>A0A0D0H2L6_9MICO</name>
<protein>
    <recommendedName>
        <fullName evidence="1">D-inositol 3-phosphate glycosyltransferase</fullName>
    </recommendedName>
</protein>
<dbReference type="PANTHER" id="PTHR45947:SF3">
    <property type="entry name" value="SULFOQUINOVOSYL TRANSFERASE SQD2"/>
    <property type="match status" value="1"/>
</dbReference>
<keyword evidence="3" id="KW-0808">Transferase</keyword>
<dbReference type="InterPro" id="IPR050194">
    <property type="entry name" value="Glycosyltransferase_grp1"/>
</dbReference>
<dbReference type="PANTHER" id="PTHR45947">
    <property type="entry name" value="SULFOQUINOVOSYL TRANSFERASE SQD2"/>
    <property type="match status" value="1"/>
</dbReference>
<dbReference type="OrthoDB" id="3657271at2"/>
<dbReference type="Pfam" id="PF13579">
    <property type="entry name" value="Glyco_trans_4_4"/>
    <property type="match status" value="1"/>
</dbReference>
<dbReference type="GO" id="GO:1901137">
    <property type="term" value="P:carbohydrate derivative biosynthetic process"/>
    <property type="evidence" value="ECO:0007669"/>
    <property type="project" value="UniProtKB-ARBA"/>
</dbReference>
<dbReference type="GO" id="GO:0016758">
    <property type="term" value="F:hexosyltransferase activity"/>
    <property type="evidence" value="ECO:0007669"/>
    <property type="project" value="TreeGrafter"/>
</dbReference>